<organism evidence="1 2">
    <name type="scientific">Pythium oligandrum</name>
    <name type="common">Mycoparasitic fungus</name>
    <dbReference type="NCBI Taxonomy" id="41045"/>
    <lineage>
        <taxon>Eukaryota</taxon>
        <taxon>Sar</taxon>
        <taxon>Stramenopiles</taxon>
        <taxon>Oomycota</taxon>
        <taxon>Peronosporomycetes</taxon>
        <taxon>Pythiales</taxon>
        <taxon>Pythiaceae</taxon>
        <taxon>Pythium</taxon>
    </lineage>
</organism>
<evidence type="ECO:0000313" key="2">
    <source>
        <dbReference type="Proteomes" id="UP000794436"/>
    </source>
</evidence>
<reference evidence="1" key="1">
    <citation type="submission" date="2019-03" db="EMBL/GenBank/DDBJ databases">
        <title>Long read genome sequence of the mycoparasitic Pythium oligandrum ATCC 38472 isolated from sugarbeet rhizosphere.</title>
        <authorList>
            <person name="Gaulin E."/>
        </authorList>
    </citation>
    <scope>NUCLEOTIDE SEQUENCE</scope>
    <source>
        <strain evidence="1">ATCC 38472_TT</strain>
    </source>
</reference>
<dbReference type="EMBL" id="SPLM01000112">
    <property type="protein sequence ID" value="TMW58233.1"/>
    <property type="molecule type" value="Genomic_DNA"/>
</dbReference>
<protein>
    <submittedName>
        <fullName evidence="1">Uncharacterized protein</fullName>
    </submittedName>
</protein>
<sequence length="231" mass="26157">MDGKPMVARVALVNRILHELDERHIVVVRGSRMTGKSSVATAISHVLQKMYAGNAKLHIFHFALAQWEINDTFEASFEEKFRVSWYHAAKVLPRSGYIVYLVVDDALVVDCEEKSLSPSLGNYAFWSVVRRLIPNLRVLLVVGDGSTLRSISYVSPVDLTRNVVDNKDLKFAHDEIREYVFKCFRGIGNLEVSEAIDMDTSRWFLVFCDHLEWLTGGHVGLCVATIDTLNK</sequence>
<accession>A0A8K1C887</accession>
<proteinExistence type="predicted"/>
<keyword evidence="2" id="KW-1185">Reference proteome</keyword>
<dbReference type="OrthoDB" id="158739at2759"/>
<evidence type="ECO:0000313" key="1">
    <source>
        <dbReference type="EMBL" id="TMW58233.1"/>
    </source>
</evidence>
<comment type="caution">
    <text evidence="1">The sequence shown here is derived from an EMBL/GenBank/DDBJ whole genome shotgun (WGS) entry which is preliminary data.</text>
</comment>
<gene>
    <name evidence="1" type="ORF">Poli38472_011821</name>
</gene>
<dbReference type="AlphaFoldDB" id="A0A8K1C887"/>
<name>A0A8K1C887_PYTOL</name>
<dbReference type="Proteomes" id="UP000794436">
    <property type="component" value="Unassembled WGS sequence"/>
</dbReference>